<comment type="caution">
    <text evidence="1">The sequence shown here is derived from an EMBL/GenBank/DDBJ whole genome shotgun (WGS) entry which is preliminary data.</text>
</comment>
<accession>A0ABP6VNM6</accession>
<evidence type="ECO:0000313" key="1">
    <source>
        <dbReference type="EMBL" id="GAA3537252.1"/>
    </source>
</evidence>
<reference evidence="2" key="1">
    <citation type="journal article" date="2019" name="Int. J. Syst. Evol. Microbiol.">
        <title>The Global Catalogue of Microorganisms (GCM) 10K type strain sequencing project: providing services to taxonomists for standard genome sequencing and annotation.</title>
        <authorList>
            <consortium name="The Broad Institute Genomics Platform"/>
            <consortium name="The Broad Institute Genome Sequencing Center for Infectious Disease"/>
            <person name="Wu L."/>
            <person name="Ma J."/>
        </authorList>
    </citation>
    <scope>NUCLEOTIDE SEQUENCE [LARGE SCALE GENOMIC DNA]</scope>
    <source>
        <strain evidence="2">JCM 16898</strain>
    </source>
</reference>
<evidence type="ECO:0000313" key="2">
    <source>
        <dbReference type="Proteomes" id="UP001500689"/>
    </source>
</evidence>
<dbReference type="Proteomes" id="UP001500689">
    <property type="component" value="Unassembled WGS sequence"/>
</dbReference>
<protein>
    <submittedName>
        <fullName evidence="1">Uncharacterized protein</fullName>
    </submittedName>
</protein>
<proteinExistence type="predicted"/>
<gene>
    <name evidence="1" type="ORF">GCM10022222_21190</name>
</gene>
<sequence length="68" mass="7749">MSTSTVPRVWLAAGLGACPAPTDGPTVRDDLMRQWCPGPDGRWHTRDGRHHADWRELHTRFDLVEVTR</sequence>
<name>A0ABP6VNM6_9PSEU</name>
<dbReference type="RefSeq" id="WP_344858035.1">
    <property type="nucleotide sequence ID" value="NZ_BAAAZN010000003.1"/>
</dbReference>
<dbReference type="EMBL" id="BAAAZN010000003">
    <property type="protein sequence ID" value="GAA3537252.1"/>
    <property type="molecule type" value="Genomic_DNA"/>
</dbReference>
<keyword evidence="2" id="KW-1185">Reference proteome</keyword>
<organism evidence="1 2">
    <name type="scientific">Amycolatopsis ultiminotia</name>
    <dbReference type="NCBI Taxonomy" id="543629"/>
    <lineage>
        <taxon>Bacteria</taxon>
        <taxon>Bacillati</taxon>
        <taxon>Actinomycetota</taxon>
        <taxon>Actinomycetes</taxon>
        <taxon>Pseudonocardiales</taxon>
        <taxon>Pseudonocardiaceae</taxon>
        <taxon>Amycolatopsis</taxon>
    </lineage>
</organism>